<dbReference type="SUPFAM" id="SSF48295">
    <property type="entry name" value="TrpR-like"/>
    <property type="match status" value="1"/>
</dbReference>
<proteinExistence type="predicted"/>
<dbReference type="InterPro" id="IPR014926">
    <property type="entry name" value="Phage_D3112_Orf24"/>
</dbReference>
<organism evidence="1 2">
    <name type="scientific">Moraxella caprae</name>
    <dbReference type="NCBI Taxonomy" id="90240"/>
    <lineage>
        <taxon>Bacteria</taxon>
        <taxon>Pseudomonadati</taxon>
        <taxon>Pseudomonadota</taxon>
        <taxon>Gammaproteobacteria</taxon>
        <taxon>Moraxellales</taxon>
        <taxon>Moraxellaceae</taxon>
        <taxon>Moraxella</taxon>
    </lineage>
</organism>
<protein>
    <submittedName>
        <fullName evidence="1">Protein of uncharacterized function (DUF1804)</fullName>
    </submittedName>
</protein>
<dbReference type="Pfam" id="PF08822">
    <property type="entry name" value="DUF1804"/>
    <property type="match status" value="1"/>
</dbReference>
<dbReference type="RefSeq" id="WP_029103219.1">
    <property type="nucleotide sequence ID" value="NZ_UGQB01000004.1"/>
</dbReference>
<keyword evidence="2" id="KW-1185">Reference proteome</keyword>
<reference evidence="1 2" key="1">
    <citation type="submission" date="2018-06" db="EMBL/GenBank/DDBJ databases">
        <authorList>
            <consortium name="Pathogen Informatics"/>
            <person name="Doyle S."/>
        </authorList>
    </citation>
    <scope>NUCLEOTIDE SEQUENCE [LARGE SCALE GENOMIC DNA]</scope>
    <source>
        <strain evidence="1 2">NCTC12877</strain>
    </source>
</reference>
<dbReference type="Proteomes" id="UP000254065">
    <property type="component" value="Unassembled WGS sequence"/>
</dbReference>
<dbReference type="AlphaFoldDB" id="A0A378QVY4"/>
<name>A0A378QVY4_9GAMM</name>
<evidence type="ECO:0000313" key="2">
    <source>
        <dbReference type="Proteomes" id="UP000254065"/>
    </source>
</evidence>
<gene>
    <name evidence="1" type="ORF">NCTC12877_00158</name>
</gene>
<dbReference type="EMBL" id="UGQB01000004">
    <property type="protein sequence ID" value="STZ07203.1"/>
    <property type="molecule type" value="Genomic_DNA"/>
</dbReference>
<dbReference type="STRING" id="1122244.GCA_000426885_01718"/>
<dbReference type="OrthoDB" id="5676847at2"/>
<sequence>MAYSQDDKDKVRRAYIFDKLSLDKCVEVYGISYPTVQRWKKDALASGDDWDKIRTAQTLAGGEMEDTARELLTDLIIIFKNTTDSVKSDEIDSVTKVKLLASLADSYNKAVSANRKLMPVTDKLAIAMTVMEMLGKYIQDTKPEAMPVFIEILVPFGEVLSKEFE</sequence>
<dbReference type="GO" id="GO:0043565">
    <property type="term" value="F:sequence-specific DNA binding"/>
    <property type="evidence" value="ECO:0007669"/>
    <property type="project" value="InterPro"/>
</dbReference>
<dbReference type="InterPro" id="IPR010921">
    <property type="entry name" value="Trp_repressor/repl_initiator"/>
</dbReference>
<accession>A0A378QVY4</accession>
<evidence type="ECO:0000313" key="1">
    <source>
        <dbReference type="EMBL" id="STZ07203.1"/>
    </source>
</evidence>